<evidence type="ECO:0008006" key="3">
    <source>
        <dbReference type="Google" id="ProtNLM"/>
    </source>
</evidence>
<gene>
    <name evidence="2" type="ORF">IBLFYP30_00950</name>
</gene>
<dbReference type="RefSeq" id="WP_024037983.1">
    <property type="nucleotide sequence ID" value="NZ_CACRUE010000006.1"/>
</dbReference>
<feature type="transmembrane region" description="Helical" evidence="1">
    <location>
        <begin position="50"/>
        <end position="68"/>
    </location>
</feature>
<evidence type="ECO:0000256" key="1">
    <source>
        <dbReference type="SAM" id="Phobius"/>
    </source>
</evidence>
<dbReference type="Pfam" id="PF06149">
    <property type="entry name" value="DUF969"/>
    <property type="match status" value="1"/>
</dbReference>
<dbReference type="AlphaFoldDB" id="A0A6N2YSV3"/>
<feature type="transmembrane region" description="Helical" evidence="1">
    <location>
        <begin position="162"/>
        <end position="179"/>
    </location>
</feature>
<proteinExistence type="predicted"/>
<organism evidence="2">
    <name type="scientific">Intestinibacter bartlettii</name>
    <dbReference type="NCBI Taxonomy" id="261299"/>
    <lineage>
        <taxon>Bacteria</taxon>
        <taxon>Bacillati</taxon>
        <taxon>Bacillota</taxon>
        <taxon>Clostridia</taxon>
        <taxon>Peptostreptococcales</taxon>
        <taxon>Peptostreptococcaceae</taxon>
        <taxon>Intestinibacter</taxon>
    </lineage>
</organism>
<dbReference type="EMBL" id="CACRUE010000006">
    <property type="protein sequence ID" value="VYT70034.1"/>
    <property type="molecule type" value="Genomic_DNA"/>
</dbReference>
<keyword evidence="1" id="KW-1133">Transmembrane helix</keyword>
<dbReference type="InterPro" id="IPR010374">
    <property type="entry name" value="DUF969"/>
</dbReference>
<reference evidence="2" key="1">
    <citation type="submission" date="2019-11" db="EMBL/GenBank/DDBJ databases">
        <authorList>
            <person name="Feng L."/>
        </authorList>
    </citation>
    <scope>NUCLEOTIDE SEQUENCE</scope>
    <source>
        <strain evidence="2">IbartlettiiLFYP30</strain>
    </source>
</reference>
<keyword evidence="1" id="KW-0812">Transmembrane</keyword>
<feature type="transmembrane region" description="Helical" evidence="1">
    <location>
        <begin position="191"/>
        <end position="210"/>
    </location>
</feature>
<protein>
    <recommendedName>
        <fullName evidence="3">Permease</fullName>
    </recommendedName>
</protein>
<keyword evidence="1" id="KW-0472">Membrane</keyword>
<accession>A0A6N2YSV3</accession>
<name>A0A6N2YSV3_9FIRM</name>
<evidence type="ECO:0000313" key="2">
    <source>
        <dbReference type="EMBL" id="VYT70034.1"/>
    </source>
</evidence>
<sequence>MELIGILIIILGFALKLDTIAVVVSAGVVTGLVAHMDIVQILSTLGEAFVTNRTTCLFMLTLPVIGLCERYGLKAKAVMLIEKAKGLSTGTLLIGYSFIREATIAAGVALGGHPQFVRPLISPMAESAATVKYGKLEENDLDKIKAHSALADNIGNFFGQNLFMANSGILLIVGTLDSLGMTVDPMALTKAAIPVAIIAFVLCVGKNILLDRQLSRKYNSKNNDLGGNK</sequence>